<evidence type="ECO:0000313" key="1">
    <source>
        <dbReference type="EMBL" id="OJJ17364.1"/>
    </source>
</evidence>
<dbReference type="AlphaFoldDB" id="A0A1L9QKP7"/>
<sequence>MKKILALWAVPRSTSTAFERMMQQRRDFLVLDEPFGWYFHYSEERKSDRYPEVAMNSAYNFQPLLQDLTDKAQHQPIFIKDMARFICDRADQDFISHFDHTFIIRHPAKALPSLFTIWPDFQLHEAGYAELYQLFEQVKTVQGKTPPVIDSDDLIQKPEATVKGYCQAVGIPFIPQSLTWEKEIPPEIHQWEGSWHSEVQSSRGFEKYPKQDPVRIEDNEHLQKAYEFCLPYYQKLYEYRLIVE</sequence>
<dbReference type="Gene3D" id="3.40.50.300">
    <property type="entry name" value="P-loop containing nucleotide triphosphate hydrolases"/>
    <property type="match status" value="1"/>
</dbReference>
<dbReference type="InterPro" id="IPR053226">
    <property type="entry name" value="Pyrrolopyrazine_biosynth_F"/>
</dbReference>
<comment type="caution">
    <text evidence="1">The sequence shown here is derived from an EMBL/GenBank/DDBJ whole genome shotgun (WGS) entry which is preliminary data.</text>
</comment>
<dbReference type="Pfam" id="PF19798">
    <property type="entry name" value="Sulfotransfer_5"/>
    <property type="match status" value="1"/>
</dbReference>
<protein>
    <recommendedName>
        <fullName evidence="3">Sulfotransferase family protein</fullName>
    </recommendedName>
</protein>
<dbReference type="EMBL" id="MLAW01000060">
    <property type="protein sequence ID" value="OJJ17364.1"/>
    <property type="molecule type" value="Genomic_DNA"/>
</dbReference>
<evidence type="ECO:0000313" key="2">
    <source>
        <dbReference type="Proteomes" id="UP000183940"/>
    </source>
</evidence>
<proteinExistence type="predicted"/>
<evidence type="ECO:0008006" key="3">
    <source>
        <dbReference type="Google" id="ProtNLM"/>
    </source>
</evidence>
<dbReference type="STRING" id="1925591.BI308_22980"/>
<dbReference type="SUPFAM" id="SSF52540">
    <property type="entry name" value="P-loop containing nucleoside triphosphate hydrolases"/>
    <property type="match status" value="1"/>
</dbReference>
<dbReference type="PANTHER" id="PTHR48419">
    <property type="entry name" value="SULFOTRANSFERASE DOMAIN-CONTAINING PROTEIN"/>
    <property type="match status" value="1"/>
</dbReference>
<dbReference type="Proteomes" id="UP000183940">
    <property type="component" value="Unassembled WGS sequence"/>
</dbReference>
<reference evidence="1" key="1">
    <citation type="submission" date="2016-10" db="EMBL/GenBank/DDBJ databases">
        <title>CRISPR-Cas defence system in Roseofilum reptotaenium: evidence of a bacteriophage-cyanobacterium arms race in the coral black band disease.</title>
        <authorList>
            <person name="Buerger P."/>
            <person name="Wood-Charlson E.M."/>
            <person name="Weynberg K.D."/>
            <person name="Willis B."/>
            <person name="Van Oppen M.J."/>
        </authorList>
    </citation>
    <scope>NUCLEOTIDE SEQUENCE [LARGE SCALE GENOMIC DNA]</scope>
    <source>
        <strain evidence="1">AO1-A</strain>
    </source>
</reference>
<keyword evidence="2" id="KW-1185">Reference proteome</keyword>
<gene>
    <name evidence="1" type="ORF">BI308_22980</name>
</gene>
<name>A0A1L9QKP7_9CYAN</name>
<organism evidence="1 2">
    <name type="scientific">Roseofilum reptotaenium AO1-A</name>
    <dbReference type="NCBI Taxonomy" id="1925591"/>
    <lineage>
        <taxon>Bacteria</taxon>
        <taxon>Bacillati</taxon>
        <taxon>Cyanobacteriota</taxon>
        <taxon>Cyanophyceae</taxon>
        <taxon>Desertifilales</taxon>
        <taxon>Desertifilaceae</taxon>
        <taxon>Roseofilum</taxon>
    </lineage>
</organism>
<accession>A0A1L9QKP7</accession>
<dbReference type="PANTHER" id="PTHR48419:SF1">
    <property type="entry name" value="SULFOTRANSFERASE DOMAIN-CONTAINING PROTEIN"/>
    <property type="match status" value="1"/>
</dbReference>
<dbReference type="InterPro" id="IPR027417">
    <property type="entry name" value="P-loop_NTPase"/>
</dbReference>